<dbReference type="EMBL" id="LRPN01000088">
    <property type="protein sequence ID" value="KWZ80712.1"/>
    <property type="molecule type" value="Genomic_DNA"/>
</dbReference>
<gene>
    <name evidence="2" type="ORF">HMPREF3213_02216</name>
</gene>
<dbReference type="AlphaFoldDB" id="A0A133KMH0"/>
<protein>
    <submittedName>
        <fullName evidence="2">Uncharacterized protein</fullName>
    </submittedName>
</protein>
<proteinExistence type="predicted"/>
<reference evidence="3" key="1">
    <citation type="submission" date="2016-01" db="EMBL/GenBank/DDBJ databases">
        <authorList>
            <person name="Mitreva M."/>
            <person name="Pepin K.H."/>
            <person name="Mihindukulasuriya K.A."/>
            <person name="Fulton R."/>
            <person name="Fronick C."/>
            <person name="O'Laughlin M."/>
            <person name="Miner T."/>
            <person name="Herter B."/>
            <person name="Rosa B.A."/>
            <person name="Cordes M."/>
            <person name="Tomlinson C."/>
            <person name="Wollam A."/>
            <person name="Palsikar V.B."/>
            <person name="Mardis E.R."/>
            <person name="Wilson R.K."/>
        </authorList>
    </citation>
    <scope>NUCLEOTIDE SEQUENCE [LARGE SCALE GENOMIC DNA]</scope>
    <source>
        <strain evidence="3">GED7749B</strain>
    </source>
</reference>
<name>A0A133KMH0_HEYCO</name>
<evidence type="ECO:0000313" key="2">
    <source>
        <dbReference type="EMBL" id="KWZ80712.1"/>
    </source>
</evidence>
<feature type="transmembrane region" description="Helical" evidence="1">
    <location>
        <begin position="12"/>
        <end position="32"/>
    </location>
</feature>
<keyword evidence="1" id="KW-0812">Transmembrane</keyword>
<evidence type="ECO:0000256" key="1">
    <source>
        <dbReference type="SAM" id="Phobius"/>
    </source>
</evidence>
<evidence type="ECO:0000313" key="3">
    <source>
        <dbReference type="Proteomes" id="UP000070376"/>
    </source>
</evidence>
<sequence>MNGGVLPFSFPRLFIFVMNGYNNFLFSFFSLFQYSIHKTSLKGREVQLWMH</sequence>
<organism evidence="2 3">
    <name type="scientific">Heyndrickxia coagulans</name>
    <name type="common">Weizmannia coagulans</name>
    <dbReference type="NCBI Taxonomy" id="1398"/>
    <lineage>
        <taxon>Bacteria</taxon>
        <taxon>Bacillati</taxon>
        <taxon>Bacillota</taxon>
        <taxon>Bacilli</taxon>
        <taxon>Bacillales</taxon>
        <taxon>Bacillaceae</taxon>
        <taxon>Heyndrickxia</taxon>
    </lineage>
</organism>
<dbReference type="PATRIC" id="fig|1398.22.peg.2225"/>
<keyword evidence="1" id="KW-0472">Membrane</keyword>
<accession>A0A133KMH0</accession>
<comment type="caution">
    <text evidence="2">The sequence shown here is derived from an EMBL/GenBank/DDBJ whole genome shotgun (WGS) entry which is preliminary data.</text>
</comment>
<keyword evidence="1" id="KW-1133">Transmembrane helix</keyword>
<dbReference type="Proteomes" id="UP000070376">
    <property type="component" value="Unassembled WGS sequence"/>
</dbReference>